<dbReference type="PANTHER" id="PTHR33238:SF7">
    <property type="entry name" value="IRON-DEPENDENT TRANSCRIPTIONAL REGULATOR"/>
    <property type="match status" value="1"/>
</dbReference>
<feature type="domain" description="HTH dtxR-type" evidence="5">
    <location>
        <begin position="45"/>
        <end position="106"/>
    </location>
</feature>
<dbReference type="InParanoid" id="D9Q0T4"/>
<dbReference type="Pfam" id="PF01325">
    <property type="entry name" value="Fe_dep_repress"/>
    <property type="match status" value="1"/>
</dbReference>
<dbReference type="SMART" id="SM00529">
    <property type="entry name" value="HTH_DTXR"/>
    <property type="match status" value="1"/>
</dbReference>
<dbReference type="GO" id="GO:0046983">
    <property type="term" value="F:protein dimerization activity"/>
    <property type="evidence" value="ECO:0007669"/>
    <property type="project" value="InterPro"/>
</dbReference>
<dbReference type="InterPro" id="IPR036388">
    <property type="entry name" value="WH-like_DNA-bd_sf"/>
</dbReference>
<accession>D9Q0T4</accession>
<dbReference type="InterPro" id="IPR022689">
    <property type="entry name" value="Iron_dep_repressor"/>
</dbReference>
<keyword evidence="7" id="KW-1185">Reference proteome</keyword>
<name>D9Q0T4_ACIS3</name>
<proteinExistence type="inferred from homology"/>
<dbReference type="STRING" id="666510.ASAC_0515"/>
<comment type="similarity">
    <text evidence="1">Belongs to the DtxR/MntR family.</text>
</comment>
<evidence type="ECO:0000313" key="6">
    <source>
        <dbReference type="EMBL" id="ADL18922.1"/>
    </source>
</evidence>
<protein>
    <submittedName>
        <fullName evidence="6">Predicted metal-dependent transcriptional regulator</fullName>
    </submittedName>
</protein>
<dbReference type="SUPFAM" id="SSF46785">
    <property type="entry name" value="Winged helix' DNA-binding domain"/>
    <property type="match status" value="1"/>
</dbReference>
<dbReference type="HOGENOM" id="CLU_069532_4_1_2"/>
<dbReference type="Pfam" id="PF02742">
    <property type="entry name" value="Fe_dep_repr_C"/>
    <property type="match status" value="1"/>
</dbReference>
<reference evidence="6 7" key="1">
    <citation type="journal article" date="2010" name="Appl. Environ. Microbiol.">
        <title>The genome sequence of the crenarchaeon Acidilobus saccharovorans supports a new order, Acidilobales, and suggests an important ecological role in terrestrial acidic hot springs.</title>
        <authorList>
            <person name="Mardanov A.V."/>
            <person name="Svetlitchnyi V.A."/>
            <person name="Beletsky A.V."/>
            <person name="Prokofeva M.I."/>
            <person name="Bonch-Osmolovskaya E.A."/>
            <person name="Ravin N.V."/>
            <person name="Skryabin K.G."/>
        </authorList>
    </citation>
    <scope>NUCLEOTIDE SEQUENCE [LARGE SCALE GENOMIC DNA]</scope>
    <source>
        <strain evidence="7">DSM 16705 / JCM 18335 / VKM B-2471 / 345-15</strain>
    </source>
</reference>
<dbReference type="InterPro" id="IPR022687">
    <property type="entry name" value="HTH_DTXR"/>
</dbReference>
<evidence type="ECO:0000256" key="1">
    <source>
        <dbReference type="ARBA" id="ARBA00007871"/>
    </source>
</evidence>
<dbReference type="KEGG" id="asc:ASAC_0515"/>
<dbReference type="GO" id="GO:0003700">
    <property type="term" value="F:DNA-binding transcription factor activity"/>
    <property type="evidence" value="ECO:0007669"/>
    <property type="project" value="InterPro"/>
</dbReference>
<dbReference type="Gene3D" id="1.10.10.10">
    <property type="entry name" value="Winged helix-like DNA-binding domain superfamily/Winged helix DNA-binding domain"/>
    <property type="match status" value="1"/>
</dbReference>
<evidence type="ECO:0000256" key="4">
    <source>
        <dbReference type="ARBA" id="ARBA00023163"/>
    </source>
</evidence>
<dbReference type="AlphaFoldDB" id="D9Q0T4"/>
<dbReference type="Gene3D" id="1.10.60.10">
    <property type="entry name" value="Iron dependent repressor, metal binding and dimerisation domain"/>
    <property type="match status" value="1"/>
</dbReference>
<dbReference type="InterPro" id="IPR001367">
    <property type="entry name" value="Fe_dep_repressor"/>
</dbReference>
<dbReference type="PROSITE" id="PS50944">
    <property type="entry name" value="HTH_DTXR"/>
    <property type="match status" value="1"/>
</dbReference>
<evidence type="ECO:0000256" key="3">
    <source>
        <dbReference type="ARBA" id="ARBA00023125"/>
    </source>
</evidence>
<keyword evidence="4" id="KW-0804">Transcription</keyword>
<organism evidence="6 7">
    <name type="scientific">Acidilobus saccharovorans (strain DSM 16705 / JCM 18335 / VKM B-2471 / 345-15)</name>
    <dbReference type="NCBI Taxonomy" id="666510"/>
    <lineage>
        <taxon>Archaea</taxon>
        <taxon>Thermoproteota</taxon>
        <taxon>Thermoprotei</taxon>
        <taxon>Acidilobales</taxon>
        <taxon>Acidilobaceae</taxon>
        <taxon>Acidilobus</taxon>
    </lineage>
</organism>
<evidence type="ECO:0000313" key="7">
    <source>
        <dbReference type="Proteomes" id="UP000000346"/>
    </source>
</evidence>
<dbReference type="GO" id="GO:0003677">
    <property type="term" value="F:DNA binding"/>
    <property type="evidence" value="ECO:0007669"/>
    <property type="project" value="UniProtKB-KW"/>
</dbReference>
<keyword evidence="2" id="KW-0805">Transcription regulation</keyword>
<dbReference type="eggNOG" id="arCOG02100">
    <property type="taxonomic scope" value="Archaea"/>
</dbReference>
<keyword evidence="3" id="KW-0238">DNA-binding</keyword>
<dbReference type="InterPro" id="IPR050536">
    <property type="entry name" value="DtxR_MntR_Metal-Reg"/>
</dbReference>
<dbReference type="EMBL" id="CP001742">
    <property type="protein sequence ID" value="ADL18922.1"/>
    <property type="molecule type" value="Genomic_DNA"/>
</dbReference>
<dbReference type="GO" id="GO:0046914">
    <property type="term" value="F:transition metal ion binding"/>
    <property type="evidence" value="ECO:0007669"/>
    <property type="project" value="InterPro"/>
</dbReference>
<dbReference type="PANTHER" id="PTHR33238">
    <property type="entry name" value="IRON (METAL) DEPENDENT REPRESSOR, DTXR FAMILY"/>
    <property type="match status" value="1"/>
</dbReference>
<evidence type="ECO:0000256" key="2">
    <source>
        <dbReference type="ARBA" id="ARBA00023015"/>
    </source>
</evidence>
<gene>
    <name evidence="6" type="ordered locus">ASAC_0515</name>
</gene>
<dbReference type="InterPro" id="IPR036421">
    <property type="entry name" value="Fe_dep_repressor_sf"/>
</dbReference>
<evidence type="ECO:0000259" key="5">
    <source>
        <dbReference type="PROSITE" id="PS50944"/>
    </source>
</evidence>
<dbReference type="InterPro" id="IPR036390">
    <property type="entry name" value="WH_DNA-bd_sf"/>
</dbReference>
<dbReference type="Proteomes" id="UP000000346">
    <property type="component" value="Chromosome"/>
</dbReference>
<sequence length="170" mass="18539">MQHLSCITDAYLMACVPQGLPTNSFYPSGKLKLRVLVTYTGSRPISPSLQEYLTAIYKRGGLNSWVRTTDVAADLGMTPASVTEAFRKLAALGYIDYIPYRGVKLTESGASVAEPIVRREMQIRSALITMGISEAESERLACMLEHAMSDEAVEKLSDFVKRCSGGGHGQ</sequence>